<keyword evidence="1" id="KW-0472">Membrane</keyword>
<evidence type="ECO:0000313" key="3">
    <source>
        <dbReference type="Proteomes" id="UP000295258"/>
    </source>
</evidence>
<sequence>MDLGLFIVFLALALSAATLALFTALVVVIRAEDRRHAPTGTLSRRLLGTYARSGRPTAYAGRR</sequence>
<dbReference type="EMBL" id="SMKO01000157">
    <property type="protein sequence ID" value="TDC97135.1"/>
    <property type="molecule type" value="Genomic_DNA"/>
</dbReference>
<feature type="transmembrane region" description="Helical" evidence="1">
    <location>
        <begin position="6"/>
        <end position="29"/>
    </location>
</feature>
<keyword evidence="1" id="KW-0812">Transmembrane</keyword>
<organism evidence="2 3">
    <name type="scientific">Nonomuraea deserti</name>
    <dbReference type="NCBI Taxonomy" id="1848322"/>
    <lineage>
        <taxon>Bacteria</taxon>
        <taxon>Bacillati</taxon>
        <taxon>Actinomycetota</taxon>
        <taxon>Actinomycetes</taxon>
        <taxon>Streptosporangiales</taxon>
        <taxon>Streptosporangiaceae</taxon>
        <taxon>Nonomuraea</taxon>
    </lineage>
</organism>
<accession>A0A4V2Y8T2</accession>
<keyword evidence="3" id="KW-1185">Reference proteome</keyword>
<comment type="caution">
    <text evidence="2">The sequence shown here is derived from an EMBL/GenBank/DDBJ whole genome shotgun (WGS) entry which is preliminary data.</text>
</comment>
<dbReference type="AlphaFoldDB" id="A0A4V2Y8T2"/>
<gene>
    <name evidence="2" type="ORF">E1292_37705</name>
</gene>
<dbReference type="RefSeq" id="WP_132602652.1">
    <property type="nucleotide sequence ID" value="NZ_SMKO01000157.1"/>
</dbReference>
<evidence type="ECO:0000313" key="2">
    <source>
        <dbReference type="EMBL" id="TDC97135.1"/>
    </source>
</evidence>
<keyword evidence="1" id="KW-1133">Transmembrane helix</keyword>
<reference evidence="2 3" key="1">
    <citation type="submission" date="2019-03" db="EMBL/GenBank/DDBJ databases">
        <title>Draft genome sequences of novel Actinobacteria.</title>
        <authorList>
            <person name="Sahin N."/>
            <person name="Ay H."/>
            <person name="Saygin H."/>
        </authorList>
    </citation>
    <scope>NUCLEOTIDE SEQUENCE [LARGE SCALE GENOMIC DNA]</scope>
    <source>
        <strain evidence="2 3">KC310</strain>
    </source>
</reference>
<protein>
    <submittedName>
        <fullName evidence="2">Uncharacterized protein</fullName>
    </submittedName>
</protein>
<dbReference type="Proteomes" id="UP000295258">
    <property type="component" value="Unassembled WGS sequence"/>
</dbReference>
<name>A0A4V2Y8T2_9ACTN</name>
<evidence type="ECO:0000256" key="1">
    <source>
        <dbReference type="SAM" id="Phobius"/>
    </source>
</evidence>
<proteinExistence type="predicted"/>